<dbReference type="Gene3D" id="2.180.10.10">
    <property type="entry name" value="RHS repeat-associated core"/>
    <property type="match status" value="3"/>
</dbReference>
<feature type="chain" id="PRO_5027026405" evidence="2">
    <location>
        <begin position="26"/>
        <end position="1277"/>
    </location>
</feature>
<reference evidence="5" key="1">
    <citation type="submission" date="2019-12" db="EMBL/GenBank/DDBJ databases">
        <title>Identification of a novel metallo-beta-lactamase in a foodborne Vibrio alginolyticus isolate from China.</title>
        <authorList>
            <person name="Zheng Z."/>
            <person name="Ye L."/>
            <person name="Chen S."/>
        </authorList>
    </citation>
    <scope>NUCLEOTIDE SEQUENCE</scope>
    <source>
        <strain evidence="5">C1579</strain>
        <plasmid evidence="5">pC1579</plasmid>
    </source>
</reference>
<evidence type="ECO:0000256" key="1">
    <source>
        <dbReference type="ARBA" id="ARBA00022737"/>
    </source>
</evidence>
<dbReference type="PANTHER" id="PTHR32305:SF15">
    <property type="entry name" value="PROTEIN RHSA-RELATED"/>
    <property type="match status" value="1"/>
</dbReference>
<dbReference type="RefSeq" id="WP_181726421.1">
    <property type="nucleotide sequence ID" value="NZ_MN865127.1"/>
</dbReference>
<dbReference type="SUPFAM" id="SSF50969">
    <property type="entry name" value="YVTN repeat-like/Quinoprotein amine dehydrogenase"/>
    <property type="match status" value="1"/>
</dbReference>
<dbReference type="EMBL" id="MN865127">
    <property type="protein sequence ID" value="QJR97585.1"/>
    <property type="molecule type" value="Genomic_DNA"/>
</dbReference>
<keyword evidence="5" id="KW-0614">Plasmid</keyword>
<name>A0A6M4NMV6_VIBAL</name>
<geneLocation type="plasmid" evidence="5">
    <name>pC1579</name>
</geneLocation>
<protein>
    <submittedName>
        <fullName evidence="5">Rhs</fullName>
    </submittedName>
</protein>
<dbReference type="Pfam" id="PF25023">
    <property type="entry name" value="TEN_YD-shell"/>
    <property type="match status" value="3"/>
</dbReference>
<dbReference type="PANTHER" id="PTHR32305">
    <property type="match status" value="1"/>
</dbReference>
<dbReference type="Pfam" id="PF20148">
    <property type="entry name" value="DUF6531"/>
    <property type="match status" value="1"/>
</dbReference>
<dbReference type="InterPro" id="IPR050708">
    <property type="entry name" value="T6SS_VgrG/RHS"/>
</dbReference>
<feature type="signal peptide" evidence="2">
    <location>
        <begin position="1"/>
        <end position="25"/>
    </location>
</feature>
<feature type="domain" description="DUF6531" evidence="3">
    <location>
        <begin position="141"/>
        <end position="221"/>
    </location>
</feature>
<evidence type="ECO:0000259" key="3">
    <source>
        <dbReference type="Pfam" id="PF20148"/>
    </source>
</evidence>
<dbReference type="AlphaFoldDB" id="A0A6M4NMV6"/>
<proteinExistence type="predicted"/>
<feature type="domain" description="Teneurin-like YD-shell" evidence="4">
    <location>
        <begin position="692"/>
        <end position="815"/>
    </location>
</feature>
<dbReference type="InterPro" id="IPR011044">
    <property type="entry name" value="Quino_amine_DH_bsu"/>
</dbReference>
<dbReference type="InterPro" id="IPR031325">
    <property type="entry name" value="RHS_repeat"/>
</dbReference>
<feature type="domain" description="Teneurin-like YD-shell" evidence="4">
    <location>
        <begin position="964"/>
        <end position="1108"/>
    </location>
</feature>
<evidence type="ECO:0000259" key="4">
    <source>
        <dbReference type="Pfam" id="PF25023"/>
    </source>
</evidence>
<keyword evidence="2" id="KW-0732">Signal</keyword>
<organism evidence="5">
    <name type="scientific">Vibrio alginolyticus</name>
    <dbReference type="NCBI Taxonomy" id="663"/>
    <lineage>
        <taxon>Bacteria</taxon>
        <taxon>Pseudomonadati</taxon>
        <taxon>Pseudomonadota</taxon>
        <taxon>Gammaproteobacteria</taxon>
        <taxon>Vibrionales</taxon>
        <taxon>Vibrionaceae</taxon>
        <taxon>Vibrio</taxon>
    </lineage>
</organism>
<dbReference type="InterPro" id="IPR006530">
    <property type="entry name" value="YD"/>
</dbReference>
<keyword evidence="1" id="KW-0677">Repeat</keyword>
<dbReference type="InterPro" id="IPR045351">
    <property type="entry name" value="DUF6531"/>
</dbReference>
<dbReference type="InterPro" id="IPR056823">
    <property type="entry name" value="TEN-like_YD-shell"/>
</dbReference>
<sequence length="1277" mass="143032">MDHFHTNLIARACLLALIVPSAVSAQWRINASGSSEIDAMRFDLPEQAHEFLRDYRINELASTHSYVSEKLYPSETYSDGRLISWLCMHRSDAPGSYDPDTCYFGALSGTTLTKFIIPGEMTDSPLLNRDLGKPETELCVGNPINLATGNKYQQETDYVSAGMEPLVFTRHYNSQLALSGKQSDVGIGWSHNYSNKVIFDKESHGENMVVLHRPDGKELAFYRTNAVWMTTWKSDDRLYKDSGWRYQRADGVVELYDSNGQLIRIVHPSGNELDLNYTNGKLDSVSDSFGRTLRFSYDQGKIIKMIDPAGQIFSYDYSNELLVAVHKPDANQRRYHYEDSLNPSLLTGLTDEKGSRFATWSYDPSGRAVLSEHSSGVDRTSVTYNPDGSVTVTNALGHEQHYLFSRYNGKLKPDSIQGAACTGFAGGTKSFGYDANGELKSIINEEGQSFSYQYDQRGLEISRTSSTGDTITTQWHSEFPKPTKITSSYLVQEFTYDDHQRLLTLKLIDRTNSDVRQWTFEYYPDSLGVPGQLKSVDGPRVDVDDVTRFEYDAQANLSRVINSLGHVVSFDNYDAHGRAQSVTDANGVSYSLNYNTLGQLISSTGPDGTTLYSYDESGLLVSITLPTNSTFTYEYDAAQQLMAVIDANGNRQSINRDLLGNIEQVELKDNSGIAHWKQLHSYTLNGWLSSTTNGTGNVYTYSYDKTANLTGKVDPSGNAYAYRYDGFSNLLQSIDPVNRATAMQYNDNALVTRVTDPRGRRTYYSYNGYGDVLSVQSPDTGTAHYTYDKAGNLIGKTDAKGQVFTYHYDALNRLSSITVDGQPNASVTFRYDEPEALYGVGQLTSITDASGVSKYSYTASGEIASQELIVDGRTLLTNYTYDGAGQLVSIEYPSGRKAVYQRNVAGEVIGVTLKNGVNSRTLVSDLVRKPFGPVTDLTHGNGLWEERHYDMNYQLESVQVAGAMHRSYLYTANSNVDSITDLMDSSYSQTFNYDKLSRLIEATGGYGTREYTYNYNGNRTAIYRDGVKDSYSIVFNSNRLTKTSIGSITYSYDANGNTIGRGTDVFVYDAFNRLTEATVNGETSIYHYNSAHQRVRKSAGGVDVLYVYGLDGELLAEVDAGTGQTQREYEYQGDKMASQYQYNPFLIGKDTFTTSKVELCEDEVRQSKPQYQLICFGSSSRYPLWIELGTNQLVGGNYHCFYNDDELKALYTLFQQDAQRQGYSDQKQNYWAKTPNPFPIEFLEGMPQSLWAYFYESGRRQAACEKSVQELLPMFEK</sequence>
<evidence type="ECO:0000313" key="5">
    <source>
        <dbReference type="EMBL" id="QJR97585.1"/>
    </source>
</evidence>
<accession>A0A6M4NMV6</accession>
<evidence type="ECO:0000256" key="2">
    <source>
        <dbReference type="SAM" id="SignalP"/>
    </source>
</evidence>
<dbReference type="Pfam" id="PF05593">
    <property type="entry name" value="RHS_repeat"/>
    <property type="match status" value="1"/>
</dbReference>
<feature type="domain" description="Teneurin-like YD-shell" evidence="4">
    <location>
        <begin position="543"/>
        <end position="666"/>
    </location>
</feature>
<dbReference type="NCBIfam" id="TIGR01643">
    <property type="entry name" value="YD_repeat_2x"/>
    <property type="match status" value="8"/>
</dbReference>